<sequence>MNPGLGLSNSTPTVDLSMVGNLVGATKMYLRNVSFEIDPGKPHVEFTADGVLKAAELKIMNLRPGMSKQLVWEEEILANKIAYSKDNAPRVDGRLRFPAWF</sequence>
<reference evidence="1 2" key="1">
    <citation type="submission" date="2024-07" db="EMBL/GenBank/DDBJ databases">
        <title>Chromosome-level genome assembly of the water stick insect Ranatra chinensis (Heteroptera: Nepidae).</title>
        <authorList>
            <person name="Liu X."/>
        </authorList>
    </citation>
    <scope>NUCLEOTIDE SEQUENCE [LARGE SCALE GENOMIC DNA]</scope>
    <source>
        <strain evidence="1">Cailab_2021Rc</strain>
        <tissue evidence="1">Muscle</tissue>
    </source>
</reference>
<dbReference type="EMBL" id="JBFDAA010000009">
    <property type="protein sequence ID" value="KAL1129031.1"/>
    <property type="molecule type" value="Genomic_DNA"/>
</dbReference>
<keyword evidence="2" id="KW-1185">Reference proteome</keyword>
<evidence type="ECO:0000313" key="1">
    <source>
        <dbReference type="EMBL" id="KAL1129031.1"/>
    </source>
</evidence>
<gene>
    <name evidence="1" type="ORF">AAG570_013563</name>
</gene>
<dbReference type="AlphaFoldDB" id="A0ABD0YCJ5"/>
<comment type="caution">
    <text evidence="1">The sequence shown here is derived from an EMBL/GenBank/DDBJ whole genome shotgun (WGS) entry which is preliminary data.</text>
</comment>
<accession>A0ABD0YCJ5</accession>
<organism evidence="1 2">
    <name type="scientific">Ranatra chinensis</name>
    <dbReference type="NCBI Taxonomy" id="642074"/>
    <lineage>
        <taxon>Eukaryota</taxon>
        <taxon>Metazoa</taxon>
        <taxon>Ecdysozoa</taxon>
        <taxon>Arthropoda</taxon>
        <taxon>Hexapoda</taxon>
        <taxon>Insecta</taxon>
        <taxon>Pterygota</taxon>
        <taxon>Neoptera</taxon>
        <taxon>Paraneoptera</taxon>
        <taxon>Hemiptera</taxon>
        <taxon>Heteroptera</taxon>
        <taxon>Panheteroptera</taxon>
        <taxon>Nepomorpha</taxon>
        <taxon>Nepidae</taxon>
        <taxon>Ranatrinae</taxon>
        <taxon>Ranatra</taxon>
    </lineage>
</organism>
<protein>
    <submittedName>
        <fullName evidence="1">Uncharacterized protein</fullName>
    </submittedName>
</protein>
<dbReference type="Proteomes" id="UP001558652">
    <property type="component" value="Unassembled WGS sequence"/>
</dbReference>
<name>A0ABD0YCJ5_9HEMI</name>
<evidence type="ECO:0000313" key="2">
    <source>
        <dbReference type="Proteomes" id="UP001558652"/>
    </source>
</evidence>
<proteinExistence type="predicted"/>